<dbReference type="Proteomes" id="UP001139365">
    <property type="component" value="Unassembled WGS sequence"/>
</dbReference>
<evidence type="ECO:0000313" key="1">
    <source>
        <dbReference type="EMBL" id="MCI5756063.1"/>
    </source>
</evidence>
<dbReference type="EMBL" id="JALEMU010000116">
    <property type="protein sequence ID" value="MCI5756063.1"/>
    <property type="molecule type" value="Genomic_DNA"/>
</dbReference>
<accession>A0AAE3K4I2</accession>
<name>A0AAE3K4I2_9BACT</name>
<proteinExistence type="predicted"/>
<comment type="caution">
    <text evidence="1">The sequence shown here is derived from an EMBL/GenBank/DDBJ whole genome shotgun (WGS) entry which is preliminary data.</text>
</comment>
<protein>
    <submittedName>
        <fullName evidence="1">Uncharacterized protein</fullName>
    </submittedName>
</protein>
<organism evidence="1 2">
    <name type="scientific">Candidatus Colimorpha enterica</name>
    <dbReference type="NCBI Taxonomy" id="3083063"/>
    <lineage>
        <taxon>Bacteria</taxon>
        <taxon>Pseudomonadati</taxon>
        <taxon>Bacteroidota</taxon>
        <taxon>Bacteroidia</taxon>
        <taxon>Bacteroidales</taxon>
        <taxon>Candidatus Colimorpha</taxon>
    </lineage>
</organism>
<sequence>LPVLSPASVGEQCLTISSSDITYPSFSALHAHDESIVSQDFSFVVPCLFLKSFLCRIMIFNRDFTTAPVPVRFSFSGERKTGKKKELQWGCPLDPRCAGETPQPHEEAVGRMGYRPHNADRSECTF</sequence>
<reference evidence="1 2" key="1">
    <citation type="submission" date="2022-03" db="EMBL/GenBank/DDBJ databases">
        <title>Metagenome-assembled genomes from swine fecal metagenomes.</title>
        <authorList>
            <person name="Holman D.B."/>
            <person name="Kommadath A."/>
        </authorList>
    </citation>
    <scope>NUCLEOTIDE SEQUENCE [LARGE SCALE GENOMIC DNA]</scope>
    <source>
        <strain evidence="1">SUG147</strain>
    </source>
</reference>
<evidence type="ECO:0000313" key="2">
    <source>
        <dbReference type="Proteomes" id="UP001139365"/>
    </source>
</evidence>
<dbReference type="AlphaFoldDB" id="A0AAE3K4I2"/>
<feature type="non-terminal residue" evidence="1">
    <location>
        <position position="1"/>
    </location>
</feature>
<gene>
    <name evidence="1" type="ORF">MR241_07195</name>
</gene>